<keyword evidence="2" id="KW-1185">Reference proteome</keyword>
<accession>A0A8J7AYR4</accession>
<dbReference type="Proteomes" id="UP000636505">
    <property type="component" value="Unassembled WGS sequence"/>
</dbReference>
<evidence type="ECO:0000313" key="2">
    <source>
        <dbReference type="Proteomes" id="UP000636505"/>
    </source>
</evidence>
<sequence>MSAELMQAKHHLELKRLQELIESELELESRLFEASSQIPSPSLSIVLEPDGSGSSRVANLMFLPIDDEDMESIKLLQLYCELPIQITSETLPDLEQLLHEVNLTVPLGAYSINTNRQLIFKYVYVLSKFKETDPAEFLETFLLWMYILDNINMLVDALIEGQTDLQAALQALNS</sequence>
<organism evidence="1 2">
    <name type="scientific">Vasconcelosia minhoensis LEGE 07310</name>
    <dbReference type="NCBI Taxonomy" id="915328"/>
    <lineage>
        <taxon>Bacteria</taxon>
        <taxon>Bacillati</taxon>
        <taxon>Cyanobacteriota</taxon>
        <taxon>Cyanophyceae</taxon>
        <taxon>Nodosilineales</taxon>
        <taxon>Cymatolegaceae</taxon>
        <taxon>Vasconcelosia</taxon>
        <taxon>Vasconcelosia minhoensis</taxon>
    </lineage>
</organism>
<protein>
    <submittedName>
        <fullName evidence="1">Uncharacterized protein</fullName>
    </submittedName>
</protein>
<proteinExistence type="predicted"/>
<comment type="caution">
    <text evidence="1">The sequence shown here is derived from an EMBL/GenBank/DDBJ whole genome shotgun (WGS) entry which is preliminary data.</text>
</comment>
<reference evidence="1" key="1">
    <citation type="submission" date="2020-10" db="EMBL/GenBank/DDBJ databases">
        <authorList>
            <person name="Castelo-Branco R."/>
            <person name="Eusebio N."/>
            <person name="Adriana R."/>
            <person name="Vieira A."/>
            <person name="Brugerolle De Fraissinette N."/>
            <person name="Rezende De Castro R."/>
            <person name="Schneider M.P."/>
            <person name="Vasconcelos V."/>
            <person name="Leao P.N."/>
        </authorList>
    </citation>
    <scope>NUCLEOTIDE SEQUENCE</scope>
    <source>
        <strain evidence="1">LEGE 07310</strain>
    </source>
</reference>
<dbReference type="AlphaFoldDB" id="A0A8J7AYR4"/>
<dbReference type="RefSeq" id="WP_193908967.1">
    <property type="nucleotide sequence ID" value="NZ_JADEXG010000040.1"/>
</dbReference>
<name>A0A8J7AYR4_9CYAN</name>
<gene>
    <name evidence="1" type="ORF">IQ241_15980</name>
</gene>
<dbReference type="EMBL" id="JADEXG010000040">
    <property type="protein sequence ID" value="MBE9078777.1"/>
    <property type="molecule type" value="Genomic_DNA"/>
</dbReference>
<evidence type="ECO:0000313" key="1">
    <source>
        <dbReference type="EMBL" id="MBE9078777.1"/>
    </source>
</evidence>